<evidence type="ECO:0000313" key="11">
    <source>
        <dbReference type="EMBL" id="OEJ97217.1"/>
    </source>
</evidence>
<keyword evidence="6 11" id="KW-0413">Isomerase</keyword>
<gene>
    <name evidence="11" type="ORF">J116_024940</name>
</gene>
<dbReference type="GO" id="GO:0005829">
    <property type="term" value="C:cytosol"/>
    <property type="evidence" value="ECO:0007669"/>
    <property type="project" value="TreeGrafter"/>
</dbReference>
<name>A0A1D3DY16_9ACTN</name>
<evidence type="ECO:0000256" key="3">
    <source>
        <dbReference type="ARBA" id="ARBA00011956"/>
    </source>
</evidence>
<comment type="caution">
    <text evidence="11">The sequence shown here is derived from an EMBL/GenBank/DDBJ whole genome shotgun (WGS) entry which is preliminary data.</text>
</comment>
<dbReference type="NCBIfam" id="TIGR00218">
    <property type="entry name" value="manA"/>
    <property type="match status" value="1"/>
</dbReference>
<dbReference type="PANTHER" id="PTHR10309:SF0">
    <property type="entry name" value="MANNOSE-6-PHOSPHATE ISOMERASE"/>
    <property type="match status" value="1"/>
</dbReference>
<evidence type="ECO:0000256" key="5">
    <source>
        <dbReference type="ARBA" id="ARBA00022833"/>
    </source>
</evidence>
<evidence type="ECO:0000256" key="7">
    <source>
        <dbReference type="PIRSR" id="PIRSR001480-1"/>
    </source>
</evidence>
<evidence type="ECO:0000259" key="10">
    <source>
        <dbReference type="Pfam" id="PF20511"/>
    </source>
</evidence>
<evidence type="ECO:0000256" key="2">
    <source>
        <dbReference type="ARBA" id="ARBA00010772"/>
    </source>
</evidence>
<feature type="binding site" evidence="8">
    <location>
        <position position="96"/>
    </location>
    <ligand>
        <name>Zn(2+)</name>
        <dbReference type="ChEBI" id="CHEBI:29105"/>
    </ligand>
</feature>
<evidence type="ECO:0000256" key="9">
    <source>
        <dbReference type="SAM" id="MobiDB-lite"/>
    </source>
</evidence>
<dbReference type="PRINTS" id="PR00714">
    <property type="entry name" value="MAN6PISMRASE"/>
</dbReference>
<dbReference type="PIRSF" id="PIRSF001480">
    <property type="entry name" value="Mannose-6-phosphate_isomerase"/>
    <property type="match status" value="1"/>
</dbReference>
<accession>A0A1D3DY16</accession>
<reference evidence="11 12" key="1">
    <citation type="journal article" date="2013" name="Genome Announc.">
        <title>Genome Sequence of Streptomyces violaceusniger Strain SPC6, a Halotolerant Streptomycete That Exhibits Rapid Growth and Development.</title>
        <authorList>
            <person name="Chen X."/>
            <person name="Zhang B."/>
            <person name="Zhang W."/>
            <person name="Wu X."/>
            <person name="Zhang M."/>
            <person name="Chen T."/>
            <person name="Liu G."/>
            <person name="Dyson P."/>
        </authorList>
    </citation>
    <scope>NUCLEOTIDE SEQUENCE [LARGE SCALE GENOMIC DNA]</scope>
    <source>
        <strain evidence="11 12">SPC6</strain>
    </source>
</reference>
<dbReference type="EC" id="5.3.1.8" evidence="3"/>
<feature type="region of interest" description="Disordered" evidence="9">
    <location>
        <begin position="401"/>
        <end position="420"/>
    </location>
</feature>
<feature type="binding site" evidence="8">
    <location>
        <position position="258"/>
    </location>
    <ligand>
        <name>Zn(2+)</name>
        <dbReference type="ChEBI" id="CHEBI:29105"/>
    </ligand>
</feature>
<evidence type="ECO:0000256" key="8">
    <source>
        <dbReference type="PIRSR" id="PIRSR001480-2"/>
    </source>
</evidence>
<dbReference type="STRING" id="1306406.J116_024940"/>
<feature type="domain" description="Phosphomannose isomerase type I catalytic" evidence="10">
    <location>
        <begin position="4"/>
        <end position="148"/>
    </location>
</feature>
<feature type="binding site" evidence="8">
    <location>
        <position position="98"/>
    </location>
    <ligand>
        <name>Zn(2+)</name>
        <dbReference type="ChEBI" id="CHEBI:29105"/>
    </ligand>
</feature>
<comment type="catalytic activity">
    <reaction evidence="1">
        <text>D-mannose 6-phosphate = D-fructose 6-phosphate</text>
        <dbReference type="Rhea" id="RHEA:12356"/>
        <dbReference type="ChEBI" id="CHEBI:58735"/>
        <dbReference type="ChEBI" id="CHEBI:61527"/>
        <dbReference type="EC" id="5.3.1.8"/>
    </reaction>
</comment>
<dbReference type="eggNOG" id="COG1482">
    <property type="taxonomic scope" value="Bacteria"/>
</dbReference>
<dbReference type="OrthoDB" id="9792649at2"/>
<organism evidence="11 12">
    <name type="scientific">Streptomyces thermolilacinus SPC6</name>
    <dbReference type="NCBI Taxonomy" id="1306406"/>
    <lineage>
        <taxon>Bacteria</taxon>
        <taxon>Bacillati</taxon>
        <taxon>Actinomycetota</taxon>
        <taxon>Actinomycetes</taxon>
        <taxon>Kitasatosporales</taxon>
        <taxon>Streptomycetaceae</taxon>
        <taxon>Streptomyces</taxon>
    </lineage>
</organism>
<evidence type="ECO:0000256" key="6">
    <source>
        <dbReference type="ARBA" id="ARBA00023235"/>
    </source>
</evidence>
<dbReference type="GO" id="GO:0004476">
    <property type="term" value="F:mannose-6-phosphate isomerase activity"/>
    <property type="evidence" value="ECO:0007669"/>
    <property type="project" value="UniProtKB-EC"/>
</dbReference>
<evidence type="ECO:0000313" key="12">
    <source>
        <dbReference type="Proteomes" id="UP000095329"/>
    </source>
</evidence>
<dbReference type="AlphaFoldDB" id="A0A1D3DY16"/>
<evidence type="ECO:0000256" key="4">
    <source>
        <dbReference type="ARBA" id="ARBA00022723"/>
    </source>
</evidence>
<dbReference type="InterPro" id="IPR001250">
    <property type="entry name" value="Man6P_Isoase-1"/>
</dbReference>
<dbReference type="GO" id="GO:0005975">
    <property type="term" value="P:carbohydrate metabolic process"/>
    <property type="evidence" value="ECO:0007669"/>
    <property type="project" value="InterPro"/>
</dbReference>
<evidence type="ECO:0000256" key="1">
    <source>
        <dbReference type="ARBA" id="ARBA00000757"/>
    </source>
</evidence>
<feature type="compositionally biased region" description="Polar residues" evidence="9">
    <location>
        <begin position="408"/>
        <end position="420"/>
    </location>
</feature>
<dbReference type="Proteomes" id="UP000095329">
    <property type="component" value="Unassembled WGS sequence"/>
</dbReference>
<proteinExistence type="inferred from homology"/>
<dbReference type="InterPro" id="IPR014710">
    <property type="entry name" value="RmlC-like_jellyroll"/>
</dbReference>
<comment type="similarity">
    <text evidence="2">Belongs to the mannose-6-phosphate isomerase type 1 family.</text>
</comment>
<dbReference type="Gene3D" id="1.10.441.10">
    <property type="entry name" value="Phosphomannose Isomerase, domain 2"/>
    <property type="match status" value="1"/>
</dbReference>
<dbReference type="RefSeq" id="WP_023589797.1">
    <property type="nucleotide sequence ID" value="NZ_ASHX02000001.1"/>
</dbReference>
<keyword evidence="5 8" id="KW-0862">Zinc</keyword>
<sequence length="420" mass="43960">MDLLANTVQPYAWGSRTAIPDLLGTPPTGGPQAELWMGAHPAAPSRVDRAHGPLPLDRVIDADPLTELGAPTLRRFGPRLPFLLKLLAADAPLSVQVHPDAARAEAGFARENALGVPLDAPHRSYRDPHHKPEMIVALTRFDGLCGFRDPRQCADLLDTLALPGLRPYARTLRTRPEETAIAEVFTGFLAPPAGLPGAVARAVAAAAAHPGPYRNDLAAHAEVARAHPGDPGLLAALMLRRVELEPGEALFLGSGVPHAYLSGLGVEVMASSDNVLRCGLTSKHVDRDELVRVVRFTARPGHVLTPAAGEAGEEVYPAPVDDFRLSRFRLRGADRPRPLASGAPQIVLCAEGRAEAASAATGATLRIGPGRSLYVPASEAVSLTGEGVVFRATVGLGSAAPARGLSGTVGQQAKDTASHG</sequence>
<dbReference type="InterPro" id="IPR046457">
    <property type="entry name" value="PMI_typeI_cat"/>
</dbReference>
<keyword evidence="12" id="KW-1185">Reference proteome</keyword>
<dbReference type="EMBL" id="ASHX02000001">
    <property type="protein sequence ID" value="OEJ97217.1"/>
    <property type="molecule type" value="Genomic_DNA"/>
</dbReference>
<dbReference type="CDD" id="cd07011">
    <property type="entry name" value="cupin_PMI_type_I_N"/>
    <property type="match status" value="1"/>
</dbReference>
<dbReference type="PANTHER" id="PTHR10309">
    <property type="entry name" value="MANNOSE-6-PHOSPHATE ISOMERASE"/>
    <property type="match status" value="1"/>
</dbReference>
<dbReference type="SUPFAM" id="SSF51182">
    <property type="entry name" value="RmlC-like cupins"/>
    <property type="match status" value="1"/>
</dbReference>
<feature type="binding site" evidence="8">
    <location>
        <position position="133"/>
    </location>
    <ligand>
        <name>Zn(2+)</name>
        <dbReference type="ChEBI" id="CHEBI:29105"/>
    </ligand>
</feature>
<dbReference type="GO" id="GO:0009298">
    <property type="term" value="P:GDP-mannose biosynthetic process"/>
    <property type="evidence" value="ECO:0007669"/>
    <property type="project" value="InterPro"/>
</dbReference>
<dbReference type="Pfam" id="PF20511">
    <property type="entry name" value="PMI_typeI_cat"/>
    <property type="match status" value="1"/>
</dbReference>
<comment type="cofactor">
    <cofactor evidence="8">
        <name>Zn(2+)</name>
        <dbReference type="ChEBI" id="CHEBI:29105"/>
    </cofactor>
    <text evidence="8">Binds 1 zinc ion per subunit.</text>
</comment>
<dbReference type="GO" id="GO:0008270">
    <property type="term" value="F:zinc ion binding"/>
    <property type="evidence" value="ECO:0007669"/>
    <property type="project" value="InterPro"/>
</dbReference>
<protein>
    <recommendedName>
        <fullName evidence="3">mannose-6-phosphate isomerase</fullName>
        <ecNumber evidence="3">5.3.1.8</ecNumber>
    </recommendedName>
</protein>
<keyword evidence="4 8" id="KW-0479">Metal-binding</keyword>
<dbReference type="InterPro" id="IPR016305">
    <property type="entry name" value="Mannose-6-P_Isomerase"/>
</dbReference>
<dbReference type="InterPro" id="IPR011051">
    <property type="entry name" value="RmlC_Cupin_sf"/>
</dbReference>
<feature type="active site" evidence="7">
    <location>
        <position position="277"/>
    </location>
</feature>
<dbReference type="Gene3D" id="2.60.120.10">
    <property type="entry name" value="Jelly Rolls"/>
    <property type="match status" value="2"/>
</dbReference>